<organism evidence="1 2">
    <name type="scientific">Imshaugia aleurites</name>
    <dbReference type="NCBI Taxonomy" id="172621"/>
    <lineage>
        <taxon>Eukaryota</taxon>
        <taxon>Fungi</taxon>
        <taxon>Dikarya</taxon>
        <taxon>Ascomycota</taxon>
        <taxon>Pezizomycotina</taxon>
        <taxon>Lecanoromycetes</taxon>
        <taxon>OSLEUM clade</taxon>
        <taxon>Lecanoromycetidae</taxon>
        <taxon>Lecanorales</taxon>
        <taxon>Lecanorineae</taxon>
        <taxon>Parmeliaceae</taxon>
        <taxon>Imshaugia</taxon>
    </lineage>
</organism>
<comment type="caution">
    <text evidence="1">The sequence shown here is derived from an EMBL/GenBank/DDBJ whole genome shotgun (WGS) entry which is preliminary data.</text>
</comment>
<name>A0A8H3IPA6_9LECA</name>
<evidence type="ECO:0000313" key="1">
    <source>
        <dbReference type="EMBL" id="CAF9935332.1"/>
    </source>
</evidence>
<dbReference type="Proteomes" id="UP000664534">
    <property type="component" value="Unassembled WGS sequence"/>
</dbReference>
<reference evidence="1" key="1">
    <citation type="submission" date="2021-03" db="EMBL/GenBank/DDBJ databases">
        <authorList>
            <person name="Tagirdzhanova G."/>
        </authorList>
    </citation>
    <scope>NUCLEOTIDE SEQUENCE</scope>
</reference>
<keyword evidence="2" id="KW-1185">Reference proteome</keyword>
<protein>
    <submittedName>
        <fullName evidence="1">Uncharacterized protein</fullName>
    </submittedName>
</protein>
<dbReference type="OrthoDB" id="62952at2759"/>
<dbReference type="AlphaFoldDB" id="A0A8H3IPA6"/>
<gene>
    <name evidence="1" type="ORF">IMSHALPRED_010186</name>
</gene>
<sequence length="276" mass="31163">MNNQYLLPERGNQSVSLFFNKLPAELRRMVYDCCLFVGKVAPYAENKYVGKVAPYPEDKTTSSLPCVTLLRTCKVVKFEAEPVIYENTFVLSTIGAIQKLFHQTLPTPARKLLLKSAEVSFSFGDYTDNDRIESMPFRTPPVWHRQVHRLLSAQLTDRTWPRKVDLVLDHLTLDHLTLDLSRSFCFNSDCACSMAARATTCFNKGFALQTPRTVEVKGWDAGRADVEVVVRDCLGIWTMKRASHVAGYADVALGSISEAEEWLMEAARKERESDGV</sequence>
<dbReference type="EMBL" id="CAJPDT010000083">
    <property type="protein sequence ID" value="CAF9935332.1"/>
    <property type="molecule type" value="Genomic_DNA"/>
</dbReference>
<proteinExistence type="predicted"/>
<evidence type="ECO:0000313" key="2">
    <source>
        <dbReference type="Proteomes" id="UP000664534"/>
    </source>
</evidence>
<accession>A0A8H3IPA6</accession>